<dbReference type="Gene3D" id="2.60.120.650">
    <property type="entry name" value="Cupin"/>
    <property type="match status" value="1"/>
</dbReference>
<evidence type="ECO:0000259" key="2">
    <source>
        <dbReference type="PROSITE" id="PS51184"/>
    </source>
</evidence>
<feature type="region of interest" description="Disordered" evidence="1">
    <location>
        <begin position="510"/>
        <end position="555"/>
    </location>
</feature>
<feature type="compositionally biased region" description="Basic and acidic residues" evidence="1">
    <location>
        <begin position="662"/>
        <end position="673"/>
    </location>
</feature>
<dbReference type="Proteomes" id="UP000799118">
    <property type="component" value="Unassembled WGS sequence"/>
</dbReference>
<protein>
    <recommendedName>
        <fullName evidence="2">JmjC domain-containing protein</fullName>
    </recommendedName>
</protein>
<name>A0A6A4GW37_9AGAR</name>
<organism evidence="3 4">
    <name type="scientific">Gymnopus androsaceus JB14</name>
    <dbReference type="NCBI Taxonomy" id="1447944"/>
    <lineage>
        <taxon>Eukaryota</taxon>
        <taxon>Fungi</taxon>
        <taxon>Dikarya</taxon>
        <taxon>Basidiomycota</taxon>
        <taxon>Agaricomycotina</taxon>
        <taxon>Agaricomycetes</taxon>
        <taxon>Agaricomycetidae</taxon>
        <taxon>Agaricales</taxon>
        <taxon>Marasmiineae</taxon>
        <taxon>Omphalotaceae</taxon>
        <taxon>Gymnopus</taxon>
    </lineage>
</organism>
<keyword evidence="4" id="KW-1185">Reference proteome</keyword>
<reference evidence="3" key="1">
    <citation type="journal article" date="2019" name="Environ. Microbiol.">
        <title>Fungal ecological strategies reflected in gene transcription - a case study of two litter decomposers.</title>
        <authorList>
            <person name="Barbi F."/>
            <person name="Kohler A."/>
            <person name="Barry K."/>
            <person name="Baskaran P."/>
            <person name="Daum C."/>
            <person name="Fauchery L."/>
            <person name="Ihrmark K."/>
            <person name="Kuo A."/>
            <person name="LaButti K."/>
            <person name="Lipzen A."/>
            <person name="Morin E."/>
            <person name="Grigoriev I.V."/>
            <person name="Henrissat B."/>
            <person name="Lindahl B."/>
            <person name="Martin F."/>
        </authorList>
    </citation>
    <scope>NUCLEOTIDE SEQUENCE</scope>
    <source>
        <strain evidence="3">JB14</strain>
    </source>
</reference>
<dbReference type="EMBL" id="ML769703">
    <property type="protein sequence ID" value="KAE9389275.1"/>
    <property type="molecule type" value="Genomic_DNA"/>
</dbReference>
<dbReference type="SUPFAM" id="SSF51197">
    <property type="entry name" value="Clavaminate synthase-like"/>
    <property type="match status" value="1"/>
</dbReference>
<evidence type="ECO:0000256" key="1">
    <source>
        <dbReference type="SAM" id="MobiDB-lite"/>
    </source>
</evidence>
<dbReference type="InterPro" id="IPR003347">
    <property type="entry name" value="JmjC_dom"/>
</dbReference>
<sequence>MNKHRSNEHKVPTYSSRTYLDLFLTQSQDAKMSQVSVADASATSAVLSSNLLKGALTVFPSNGEQESICPKDELFKQLQPDKSWQKLLEEANPVKTETSTWNSYIGPILGFKLFNVLSGSSNVEGTIPRSVMSPPLRGAMNRIASFLTENQGWPKIFEDAIVARWNARTSSAPPPAPSTDTLSSSHSVPQTVAASVAKNLRNLSDTFRSKYHGNILNNIQLAASYLSIMSLGVIDIPMDEEFPAKLEECLRNAAFQSDDKFSDILTNLNLSLVAFQAPLFSSLAISPILLFRTCLLHSSRFGRHFYISFMLSLGDIKPASLREIETLIWKNLYLVARCQLSPQEMMDRVLDHIVEPQELESFKYDREKLRTYLNKKFDPIRDHTSFFHPDFGAIIKQELDPSFGRITTLSQKAHKVALQTSLLRLYVLLGPFMMRVGYEESGIGPAITASENSIVTGGVDLNSDGSSSVDQMKWLVTPVHHFPCHFLPLFTMLQDLIPYLRQPLSLTPRVSPSPGLDNNPPENFGPMSGLDSPSEDPRLLPDGNEIINPSGPEGAGGWNIPRATLVAMSGLNSPYEVPRLLPDSDEIANPSSLEGTGGWNIPQAIPVASLSQLDDSGGLDIPRTASDDGGEAIEHTSSNGSQFLVPSSGSRLVETTGRHSKAGKEDDGKNLPRLEVCGDKERKVSPVIHVYSADQTQYYGYQGKHYDSQIAEDLQELAAHVNAARKKNGFPIGKPLEWSDGMSSPVALLTPPKLSDDSPIYTMDFANFLKTSAKDLQNLFRRYPAIVVSGRPTHLKCDLASLEEWGGVDELREMHDNSRYDPKNAGSVFVLASYREFLQTSKNVNSLDNPLSGGTSAPTQLATDLRAAVSVYGEFPSHIPVRIMNWGLLAKSDAVHLPHVDRAGTGTWVAIEDGLKKWDLAFPSKEAREEEFANPAAYGSEMVEGRNYARSWDWYSILLYPGTMLIMRPGTVHSVTTLQDCVALGGHFFSAPTIKYSLYSLFHTFVGSHTITNVSMDDEQQMLLRIILFWHKTICEGSSVYLEQIEQLGQETIAHVPNVLIFEDFLNLAMLLNYAELVLVLTPSRYSSPCPVSFEQTLYGLPRQRSRELRGWLLENFELVLDPPVQDGYNDKERLEQLLLKSLLGQAHTLWDSVKRREELGVYGVTITKGEKEREITAHQVLSAIEEDLSDFPGFTMWEDEPAPTSYSWPASPGSSCYVLKSKRTV</sequence>
<dbReference type="OrthoDB" id="3064381at2759"/>
<accession>A0A6A4GW37</accession>
<feature type="region of interest" description="Disordered" evidence="1">
    <location>
        <begin position="613"/>
        <end position="673"/>
    </location>
</feature>
<gene>
    <name evidence="3" type="ORF">BT96DRAFT_1070716</name>
</gene>
<dbReference type="PROSITE" id="PS51184">
    <property type="entry name" value="JMJC"/>
    <property type="match status" value="1"/>
</dbReference>
<proteinExistence type="predicted"/>
<evidence type="ECO:0000313" key="4">
    <source>
        <dbReference type="Proteomes" id="UP000799118"/>
    </source>
</evidence>
<dbReference type="AlphaFoldDB" id="A0A6A4GW37"/>
<feature type="domain" description="JmjC" evidence="2">
    <location>
        <begin position="836"/>
        <end position="1005"/>
    </location>
</feature>
<evidence type="ECO:0000313" key="3">
    <source>
        <dbReference type="EMBL" id="KAE9389275.1"/>
    </source>
</evidence>
<feature type="compositionally biased region" description="Polar residues" evidence="1">
    <location>
        <begin position="635"/>
        <end position="650"/>
    </location>
</feature>